<proteinExistence type="predicted"/>
<sequence>MDDVKIHNLSVQKLVQLFLIFPISFVTLHQYHELL</sequence>
<dbReference type="AlphaFoldDB" id="A0A3P8DKW4"/>
<evidence type="ECO:0000313" key="1">
    <source>
        <dbReference type="EMBL" id="VDP52217.1"/>
    </source>
</evidence>
<evidence type="ECO:0000313" key="2">
    <source>
        <dbReference type="Proteomes" id="UP000277204"/>
    </source>
</evidence>
<keyword evidence="2" id="KW-1185">Reference proteome</keyword>
<accession>A0A3P8DKW4</accession>
<protein>
    <submittedName>
        <fullName evidence="1">Uncharacterized protein</fullName>
    </submittedName>
</protein>
<gene>
    <name evidence="1" type="ORF">SMRZ_LOCUS24646</name>
</gene>
<dbReference type="EMBL" id="UZAI01020568">
    <property type="protein sequence ID" value="VDP52217.1"/>
    <property type="molecule type" value="Genomic_DNA"/>
</dbReference>
<dbReference type="Proteomes" id="UP000277204">
    <property type="component" value="Unassembled WGS sequence"/>
</dbReference>
<organism evidence="1 2">
    <name type="scientific">Schistosoma margrebowiei</name>
    <dbReference type="NCBI Taxonomy" id="48269"/>
    <lineage>
        <taxon>Eukaryota</taxon>
        <taxon>Metazoa</taxon>
        <taxon>Spiralia</taxon>
        <taxon>Lophotrochozoa</taxon>
        <taxon>Platyhelminthes</taxon>
        <taxon>Trematoda</taxon>
        <taxon>Digenea</taxon>
        <taxon>Strigeidida</taxon>
        <taxon>Schistosomatoidea</taxon>
        <taxon>Schistosomatidae</taxon>
        <taxon>Schistosoma</taxon>
    </lineage>
</organism>
<name>A0A3P8DKW4_9TREM</name>
<reference evidence="1 2" key="1">
    <citation type="submission" date="2018-11" db="EMBL/GenBank/DDBJ databases">
        <authorList>
            <consortium name="Pathogen Informatics"/>
        </authorList>
    </citation>
    <scope>NUCLEOTIDE SEQUENCE [LARGE SCALE GENOMIC DNA]</scope>
    <source>
        <strain evidence="1 2">Zambia</strain>
    </source>
</reference>